<dbReference type="Proteomes" id="UP000248917">
    <property type="component" value="Unassembled WGS sequence"/>
</dbReference>
<dbReference type="EMBL" id="QKTX01000003">
    <property type="protein sequence ID" value="PZV85501.1"/>
    <property type="molecule type" value="Genomic_DNA"/>
</dbReference>
<dbReference type="InterPro" id="IPR041049">
    <property type="entry name" value="DUF5615"/>
</dbReference>
<evidence type="ECO:0000259" key="1">
    <source>
        <dbReference type="Pfam" id="PF18480"/>
    </source>
</evidence>
<comment type="caution">
    <text evidence="2">The sequence shown here is derived from an EMBL/GenBank/DDBJ whole genome shotgun (WGS) entry which is preliminary data.</text>
</comment>
<accession>A0A326RVR3</accession>
<proteinExistence type="predicted"/>
<feature type="domain" description="DUF5615" evidence="1">
    <location>
        <begin position="1"/>
        <end position="108"/>
    </location>
</feature>
<evidence type="ECO:0000313" key="2">
    <source>
        <dbReference type="EMBL" id="PZV85501.1"/>
    </source>
</evidence>
<dbReference type="OrthoDB" id="27473at2"/>
<sequence>MKFLLDANIPPSLAEELEEFEVFTTQSLPKGNASKDSEIIEFTHNHEAILITKDFDFYHSFLQGRKPRKLILVKLGNMKIRELRSYFRKNLPKIKELFETASMIILTPDEILTFN</sequence>
<name>A0A326RVR3_9BACT</name>
<dbReference type="AlphaFoldDB" id="A0A326RVR3"/>
<evidence type="ECO:0000313" key="3">
    <source>
        <dbReference type="Proteomes" id="UP000248917"/>
    </source>
</evidence>
<protein>
    <submittedName>
        <fullName evidence="2">Putative nuclease of predicted toxin-antitoxin system</fullName>
    </submittedName>
</protein>
<keyword evidence="3" id="KW-1185">Reference proteome</keyword>
<dbReference type="Pfam" id="PF18480">
    <property type="entry name" value="DUF5615"/>
    <property type="match status" value="1"/>
</dbReference>
<dbReference type="RefSeq" id="WP_111391949.1">
    <property type="nucleotide sequence ID" value="NZ_QKTX01000003.1"/>
</dbReference>
<organism evidence="2 3">
    <name type="scientific">Algoriphagus aquaeductus</name>
    <dbReference type="NCBI Taxonomy" id="475299"/>
    <lineage>
        <taxon>Bacteria</taxon>
        <taxon>Pseudomonadati</taxon>
        <taxon>Bacteroidota</taxon>
        <taxon>Cytophagia</taxon>
        <taxon>Cytophagales</taxon>
        <taxon>Cyclobacteriaceae</taxon>
        <taxon>Algoriphagus</taxon>
    </lineage>
</organism>
<reference evidence="2 3" key="1">
    <citation type="submission" date="2018-06" db="EMBL/GenBank/DDBJ databases">
        <title>Genomic Encyclopedia of Archaeal and Bacterial Type Strains, Phase II (KMG-II): from individual species to whole genera.</title>
        <authorList>
            <person name="Goeker M."/>
        </authorList>
    </citation>
    <scope>NUCLEOTIDE SEQUENCE [LARGE SCALE GENOMIC DNA]</scope>
    <source>
        <strain evidence="2 3">T4</strain>
    </source>
</reference>
<gene>
    <name evidence="2" type="ORF">CLV31_103293</name>
</gene>